<dbReference type="AlphaFoldDB" id="R9ID05"/>
<dbReference type="STRING" id="1235788.C802_00573"/>
<evidence type="ECO:0000256" key="1">
    <source>
        <dbReference type="SAM" id="Phobius"/>
    </source>
</evidence>
<feature type="transmembrane region" description="Helical" evidence="1">
    <location>
        <begin position="7"/>
        <end position="37"/>
    </location>
</feature>
<name>R9ID05_9BACT</name>
<sequence>MLFHRAHVIILFPIVVKILYGKSILLLGTFLFFMGIIVLDKNFYTSILHKLLVLFASVTGIKHYYGRLPMISLSIFL</sequence>
<gene>
    <name evidence="2" type="ORF">C802_00573</name>
</gene>
<keyword evidence="1" id="KW-0472">Membrane</keyword>
<dbReference type="HOGENOM" id="CLU_2630785_0_0_10"/>
<accession>R9ID05</accession>
<proteinExistence type="predicted"/>
<dbReference type="EMBL" id="ASSP01000005">
    <property type="protein sequence ID" value="EOS15239.1"/>
    <property type="molecule type" value="Genomic_DNA"/>
</dbReference>
<comment type="caution">
    <text evidence="2">The sequence shown here is derived from an EMBL/GenBank/DDBJ whole genome shotgun (WGS) entry which is preliminary data.</text>
</comment>
<keyword evidence="3" id="KW-1185">Reference proteome</keyword>
<keyword evidence="1" id="KW-1133">Transmembrane helix</keyword>
<keyword evidence="1" id="KW-0812">Transmembrane</keyword>
<protein>
    <submittedName>
        <fullName evidence="2">Uncharacterized protein</fullName>
    </submittedName>
</protein>
<feature type="transmembrane region" description="Helical" evidence="1">
    <location>
        <begin position="43"/>
        <end position="65"/>
    </location>
</feature>
<evidence type="ECO:0000313" key="2">
    <source>
        <dbReference type="EMBL" id="EOS15239.1"/>
    </source>
</evidence>
<dbReference type="Proteomes" id="UP000014200">
    <property type="component" value="Unassembled WGS sequence"/>
</dbReference>
<evidence type="ECO:0000313" key="3">
    <source>
        <dbReference type="Proteomes" id="UP000014200"/>
    </source>
</evidence>
<organism evidence="2 3">
    <name type="scientific">Phocaeicola sartorii</name>
    <dbReference type="NCBI Taxonomy" id="671267"/>
    <lineage>
        <taxon>Bacteria</taxon>
        <taxon>Pseudomonadati</taxon>
        <taxon>Bacteroidota</taxon>
        <taxon>Bacteroidia</taxon>
        <taxon>Bacteroidales</taxon>
        <taxon>Bacteroidaceae</taxon>
        <taxon>Phocaeicola</taxon>
    </lineage>
</organism>
<reference evidence="2 3" key="1">
    <citation type="submission" date="2013-04" db="EMBL/GenBank/DDBJ databases">
        <title>The Genome Sequence of Bacteroides massiliensis dnLKV3.</title>
        <authorList>
            <consortium name="The Broad Institute Genomics Platform"/>
            <consortium name="The Broad Institute Genome Sequencing Center for Infectious Disease"/>
            <person name="Earl A."/>
            <person name="Xavier R."/>
            <person name="Kuhn K."/>
            <person name="Stappenbeck T."/>
            <person name="Walker B."/>
            <person name="Young S."/>
            <person name="Zeng Q."/>
            <person name="Gargeya S."/>
            <person name="Fitzgerald M."/>
            <person name="Haas B."/>
            <person name="Abouelleil A."/>
            <person name="Allen A.W."/>
            <person name="Alvarado L."/>
            <person name="Arachchi H.M."/>
            <person name="Berlin A.M."/>
            <person name="Chapman S.B."/>
            <person name="Gainer-Dewar J."/>
            <person name="Goldberg J."/>
            <person name="Griggs A."/>
            <person name="Gujja S."/>
            <person name="Hansen M."/>
            <person name="Howarth C."/>
            <person name="Imamovic A."/>
            <person name="Ireland A."/>
            <person name="Larimer J."/>
            <person name="McCowan C."/>
            <person name="Murphy C."/>
            <person name="Pearson M."/>
            <person name="Poon T.W."/>
            <person name="Priest M."/>
            <person name="Roberts A."/>
            <person name="Saif S."/>
            <person name="Shea T."/>
            <person name="Sisk P."/>
            <person name="Sykes S."/>
            <person name="Wortman J."/>
            <person name="Nusbaum C."/>
            <person name="Birren B."/>
        </authorList>
    </citation>
    <scope>NUCLEOTIDE SEQUENCE [LARGE SCALE GENOMIC DNA]</scope>
    <source>
        <strain evidence="3">dnLKV3</strain>
    </source>
</reference>